<protein>
    <recommendedName>
        <fullName evidence="2">Endonuclease/exonuclease/phosphatase domain-containing protein</fullName>
    </recommendedName>
</protein>
<dbReference type="AlphaFoldDB" id="A0A0B7C3B4"/>
<evidence type="ECO:0008006" key="2">
    <source>
        <dbReference type="Google" id="ProtNLM"/>
    </source>
</evidence>
<dbReference type="EMBL" id="HACG01052832">
    <property type="protein sequence ID" value="CEK99703.1"/>
    <property type="molecule type" value="Transcribed_RNA"/>
</dbReference>
<feature type="non-terminal residue" evidence="1">
    <location>
        <position position="1"/>
    </location>
</feature>
<reference evidence="1" key="1">
    <citation type="submission" date="2014-12" db="EMBL/GenBank/DDBJ databases">
        <title>Insight into the proteome of Arion vulgaris.</title>
        <authorList>
            <person name="Aradska J."/>
            <person name="Bulat T."/>
            <person name="Smidak R."/>
            <person name="Sarate P."/>
            <person name="Gangsoo J."/>
            <person name="Sialana F."/>
            <person name="Bilban M."/>
            <person name="Lubec G."/>
        </authorList>
    </citation>
    <scope>NUCLEOTIDE SEQUENCE</scope>
    <source>
        <tissue evidence="1">Skin</tissue>
    </source>
</reference>
<organism evidence="1">
    <name type="scientific">Arion vulgaris</name>
    <dbReference type="NCBI Taxonomy" id="1028688"/>
    <lineage>
        <taxon>Eukaryota</taxon>
        <taxon>Metazoa</taxon>
        <taxon>Spiralia</taxon>
        <taxon>Lophotrochozoa</taxon>
        <taxon>Mollusca</taxon>
        <taxon>Gastropoda</taxon>
        <taxon>Heterobranchia</taxon>
        <taxon>Euthyneura</taxon>
        <taxon>Panpulmonata</taxon>
        <taxon>Eupulmonata</taxon>
        <taxon>Stylommatophora</taxon>
        <taxon>Helicina</taxon>
        <taxon>Arionoidea</taxon>
        <taxon>Arionidae</taxon>
        <taxon>Arion</taxon>
    </lineage>
</organism>
<gene>
    <name evidence="1" type="primary">ORF221924</name>
</gene>
<sequence>GDFNAKIGQDNWGFEETIGKHGLWEINENGERCVWFLVQTQKDPHSYMVITRSQDRKQNYPRLHYI</sequence>
<evidence type="ECO:0000313" key="1">
    <source>
        <dbReference type="EMBL" id="CEK99703.1"/>
    </source>
</evidence>
<accession>A0A0B7C3B4</accession>
<name>A0A0B7C3B4_9EUPU</name>
<proteinExistence type="predicted"/>